<keyword evidence="1" id="KW-1133">Transmembrane helix</keyword>
<evidence type="ECO:0000313" key="4">
    <source>
        <dbReference type="Proteomes" id="UP001181355"/>
    </source>
</evidence>
<dbReference type="EMBL" id="CP133720">
    <property type="protein sequence ID" value="WMW82019.1"/>
    <property type="molecule type" value="Genomic_DNA"/>
</dbReference>
<accession>A0ABY9RLF1</accession>
<feature type="transmembrane region" description="Helical" evidence="1">
    <location>
        <begin position="69"/>
        <end position="92"/>
    </location>
</feature>
<reference evidence="3" key="1">
    <citation type="submission" date="2023-09" db="EMBL/GenBank/DDBJ databases">
        <title>Undibacterium sp. 20NA77.5 isolated from freshwater.</title>
        <authorList>
            <person name="Le V."/>
            <person name="Ko S.-R."/>
            <person name="Ahn C.-Y."/>
            <person name="Oh H.-M."/>
        </authorList>
    </citation>
    <scope>NUCLEOTIDE SEQUENCE</scope>
    <source>
        <strain evidence="3">20NA77.5</strain>
    </source>
</reference>
<feature type="transmembrane region" description="Helical" evidence="1">
    <location>
        <begin position="433"/>
        <end position="454"/>
    </location>
</feature>
<feature type="transmembrane region" description="Helical" evidence="1">
    <location>
        <begin position="112"/>
        <end position="131"/>
    </location>
</feature>
<dbReference type="InterPro" id="IPR052529">
    <property type="entry name" value="Bact_Transport_Assoc"/>
</dbReference>
<organism evidence="3 4">
    <name type="scientific">Undibacterium cyanobacteriorum</name>
    <dbReference type="NCBI Taxonomy" id="3073561"/>
    <lineage>
        <taxon>Bacteria</taxon>
        <taxon>Pseudomonadati</taxon>
        <taxon>Pseudomonadota</taxon>
        <taxon>Betaproteobacteria</taxon>
        <taxon>Burkholderiales</taxon>
        <taxon>Oxalobacteraceae</taxon>
        <taxon>Undibacterium</taxon>
    </lineage>
</organism>
<dbReference type="PANTHER" id="PTHR30590:SF2">
    <property type="entry name" value="INNER MEMBRANE PROTEIN"/>
    <property type="match status" value="1"/>
</dbReference>
<proteinExistence type="predicted"/>
<gene>
    <name evidence="3" type="ORF">RF679_06960</name>
</gene>
<protein>
    <submittedName>
        <fullName evidence="3">DUF418 domain-containing protein</fullName>
    </submittedName>
</protein>
<keyword evidence="1" id="KW-0812">Transmembrane</keyword>
<feature type="transmembrane region" description="Helical" evidence="1">
    <location>
        <begin position="397"/>
        <end position="421"/>
    </location>
</feature>
<sequence length="597" mass="66151">MEHAQNLGDQTTLPSDLKPIPAAERIEAIDVVRGFALIGIFFMNIEWFNRSFNEFNIGIPPNVHGLDWAATYFVNFFVAGKFWTIFSLLFGMGFAVMLNRANATGRPFLVPYIRRVIGLGIFGILHTVLLWPGDILFSYAFTAAGLLFVLFGNWKSFLISAALMIALAFVPGMNSAWVLVGELAIMALLALFLRHERTFKVAGMQLSSVSIIFMVFGLIGLSAFAASFFVPPMADNRKEMVVMSLAFFATAFVATRYRDPVDSRFWKAGVWWYAVPFAIGVTMSALNYQQPIENAFNSPEAVKRSLEIEAKNKIEEEAKKAAEAAGKKYVAPEPKKDEKKVQKTEVEKKIEKQANTIVAVHEGEKRIAEDNRILSQGSYTDVVKHRWKEFVEAPFNAAGQAFVSIALFLMGVWFVRANVITRAKEHLPLFKKLAAWGLPLGLGVSVAASSIITTHTPGVSGDGNGLMHSLVSLASLPTCLAYVSIVVLMVHSSSVFANIKVLAPYGRMALTNYLMQSLIQASFFYGWGLGHYGMGRASQLAFAIGVICLQVVFSHIWLSYFRYGPMEWIWRGITYWKIPEFRKAESEVGSAVASASS</sequence>
<feature type="transmembrane region" description="Helical" evidence="1">
    <location>
        <begin position="206"/>
        <end position="229"/>
    </location>
</feature>
<feature type="transmembrane region" description="Helical" evidence="1">
    <location>
        <begin position="270"/>
        <end position="288"/>
    </location>
</feature>
<dbReference type="InterPro" id="IPR007349">
    <property type="entry name" value="DUF418"/>
</dbReference>
<evidence type="ECO:0000256" key="1">
    <source>
        <dbReference type="SAM" id="Phobius"/>
    </source>
</evidence>
<feature type="transmembrane region" description="Helical" evidence="1">
    <location>
        <begin position="31"/>
        <end position="48"/>
    </location>
</feature>
<dbReference type="PANTHER" id="PTHR30590">
    <property type="entry name" value="INNER MEMBRANE PROTEIN"/>
    <property type="match status" value="1"/>
</dbReference>
<keyword evidence="4" id="KW-1185">Reference proteome</keyword>
<feature type="transmembrane region" description="Helical" evidence="1">
    <location>
        <begin position="241"/>
        <end position="258"/>
    </location>
</feature>
<feature type="transmembrane region" description="Helical" evidence="1">
    <location>
        <begin position="540"/>
        <end position="561"/>
    </location>
</feature>
<dbReference type="Pfam" id="PF04235">
    <property type="entry name" value="DUF418"/>
    <property type="match status" value="1"/>
</dbReference>
<dbReference type="Proteomes" id="UP001181355">
    <property type="component" value="Chromosome"/>
</dbReference>
<feature type="domain" description="DUF418" evidence="2">
    <location>
        <begin position="415"/>
        <end position="577"/>
    </location>
</feature>
<feature type="transmembrane region" description="Helical" evidence="1">
    <location>
        <begin position="510"/>
        <end position="528"/>
    </location>
</feature>
<evidence type="ECO:0000259" key="2">
    <source>
        <dbReference type="Pfam" id="PF04235"/>
    </source>
</evidence>
<keyword evidence="1" id="KW-0472">Membrane</keyword>
<feature type="transmembrane region" description="Helical" evidence="1">
    <location>
        <begin position="466"/>
        <end position="490"/>
    </location>
</feature>
<feature type="transmembrane region" description="Helical" evidence="1">
    <location>
        <begin position="143"/>
        <end position="170"/>
    </location>
</feature>
<feature type="transmembrane region" description="Helical" evidence="1">
    <location>
        <begin position="176"/>
        <end position="194"/>
    </location>
</feature>
<evidence type="ECO:0000313" key="3">
    <source>
        <dbReference type="EMBL" id="WMW82019.1"/>
    </source>
</evidence>
<name>A0ABY9RLF1_9BURK</name>
<dbReference type="RefSeq" id="WP_309483496.1">
    <property type="nucleotide sequence ID" value="NZ_CP133720.1"/>
</dbReference>